<keyword evidence="2" id="KW-0812">Transmembrane</keyword>
<reference evidence="3 4" key="1">
    <citation type="submission" date="2018-06" db="EMBL/GenBank/DDBJ databases">
        <authorList>
            <consortium name="Pathogen Informatics"/>
            <person name="Doyle S."/>
        </authorList>
    </citation>
    <scope>NUCLEOTIDE SEQUENCE [LARGE SCALE GENOMIC DNA]</scope>
    <source>
        <strain evidence="3 4">NCTC13315</strain>
    </source>
</reference>
<sequence>MKEVRTTELPRKNHHFMLKCMAALTGVAVASTVALLAFSAKSTALAASTTLMAAAAVAPAAAPLFLPILPIAAVMLTIGGVCLLPFLFGNSCRNPGYRPYATAYATTPSYQPTFYGRPRAVYTNGVAPAPYVGHHHNHPNAYSGHHHHGHGNGIPQVETHSGSNYHSHR</sequence>
<organism evidence="3 4">
    <name type="scientific">Legionella beliardensis</name>
    <dbReference type="NCBI Taxonomy" id="91822"/>
    <lineage>
        <taxon>Bacteria</taxon>
        <taxon>Pseudomonadati</taxon>
        <taxon>Pseudomonadota</taxon>
        <taxon>Gammaproteobacteria</taxon>
        <taxon>Legionellales</taxon>
        <taxon>Legionellaceae</taxon>
        <taxon>Legionella</taxon>
    </lineage>
</organism>
<keyword evidence="2" id="KW-0472">Membrane</keyword>
<gene>
    <name evidence="3" type="ORF">NCTC13315_01100</name>
</gene>
<protein>
    <recommendedName>
        <fullName evidence="5">Transmembrane protein</fullName>
    </recommendedName>
</protein>
<evidence type="ECO:0000256" key="2">
    <source>
        <dbReference type="SAM" id="Phobius"/>
    </source>
</evidence>
<feature type="compositionally biased region" description="Basic residues" evidence="1">
    <location>
        <begin position="137"/>
        <end position="150"/>
    </location>
</feature>
<keyword evidence="2" id="KW-1133">Transmembrane helix</keyword>
<evidence type="ECO:0000313" key="4">
    <source>
        <dbReference type="Proteomes" id="UP000254968"/>
    </source>
</evidence>
<keyword evidence="4" id="KW-1185">Reference proteome</keyword>
<dbReference type="RefSeq" id="WP_115302306.1">
    <property type="nucleotide sequence ID" value="NZ_CAAAHO010000001.1"/>
</dbReference>
<feature type="region of interest" description="Disordered" evidence="1">
    <location>
        <begin position="137"/>
        <end position="169"/>
    </location>
</feature>
<proteinExistence type="predicted"/>
<dbReference type="Proteomes" id="UP000254968">
    <property type="component" value="Unassembled WGS sequence"/>
</dbReference>
<dbReference type="EMBL" id="UGNV01000001">
    <property type="protein sequence ID" value="STX28570.1"/>
    <property type="molecule type" value="Genomic_DNA"/>
</dbReference>
<evidence type="ECO:0000313" key="3">
    <source>
        <dbReference type="EMBL" id="STX28570.1"/>
    </source>
</evidence>
<evidence type="ECO:0008006" key="5">
    <source>
        <dbReference type="Google" id="ProtNLM"/>
    </source>
</evidence>
<evidence type="ECO:0000256" key="1">
    <source>
        <dbReference type="SAM" id="MobiDB-lite"/>
    </source>
</evidence>
<feature type="compositionally biased region" description="Polar residues" evidence="1">
    <location>
        <begin position="158"/>
        <end position="169"/>
    </location>
</feature>
<accession>A0A378I1H1</accession>
<name>A0A378I1H1_9GAMM</name>
<dbReference type="AlphaFoldDB" id="A0A378I1H1"/>
<feature type="transmembrane region" description="Helical" evidence="2">
    <location>
        <begin position="62"/>
        <end position="88"/>
    </location>
</feature>